<comment type="caution">
    <text evidence="1">The sequence shown here is derived from an EMBL/GenBank/DDBJ whole genome shotgun (WGS) entry which is preliminary data.</text>
</comment>
<name>A0ACC1WNU2_MELAZ</name>
<accession>A0ACC1WNU2</accession>
<evidence type="ECO:0000313" key="2">
    <source>
        <dbReference type="Proteomes" id="UP001164539"/>
    </source>
</evidence>
<evidence type="ECO:0000313" key="1">
    <source>
        <dbReference type="EMBL" id="KAJ4700607.1"/>
    </source>
</evidence>
<reference evidence="1 2" key="1">
    <citation type="journal article" date="2023" name="Science">
        <title>Complex scaffold remodeling in plant triterpene biosynthesis.</title>
        <authorList>
            <person name="De La Pena R."/>
            <person name="Hodgson H."/>
            <person name="Liu J.C."/>
            <person name="Stephenson M.J."/>
            <person name="Martin A.C."/>
            <person name="Owen C."/>
            <person name="Harkess A."/>
            <person name="Leebens-Mack J."/>
            <person name="Jimenez L.E."/>
            <person name="Osbourn A."/>
            <person name="Sattely E.S."/>
        </authorList>
    </citation>
    <scope>NUCLEOTIDE SEQUENCE [LARGE SCALE GENOMIC DNA]</scope>
    <source>
        <strain evidence="2">cv. JPN11</strain>
        <tissue evidence="1">Leaf</tissue>
    </source>
</reference>
<dbReference type="EMBL" id="CM051407">
    <property type="protein sequence ID" value="KAJ4700607.1"/>
    <property type="molecule type" value="Genomic_DNA"/>
</dbReference>
<organism evidence="1 2">
    <name type="scientific">Melia azedarach</name>
    <name type="common">Chinaberry tree</name>
    <dbReference type="NCBI Taxonomy" id="155640"/>
    <lineage>
        <taxon>Eukaryota</taxon>
        <taxon>Viridiplantae</taxon>
        <taxon>Streptophyta</taxon>
        <taxon>Embryophyta</taxon>
        <taxon>Tracheophyta</taxon>
        <taxon>Spermatophyta</taxon>
        <taxon>Magnoliopsida</taxon>
        <taxon>eudicotyledons</taxon>
        <taxon>Gunneridae</taxon>
        <taxon>Pentapetalae</taxon>
        <taxon>rosids</taxon>
        <taxon>malvids</taxon>
        <taxon>Sapindales</taxon>
        <taxon>Meliaceae</taxon>
        <taxon>Melia</taxon>
    </lineage>
</organism>
<keyword evidence="2" id="KW-1185">Reference proteome</keyword>
<dbReference type="Proteomes" id="UP001164539">
    <property type="component" value="Chromosome 14"/>
</dbReference>
<protein>
    <submittedName>
        <fullName evidence="1">Protein terminal ear1-like</fullName>
    </submittedName>
</protein>
<sequence>MCQIPAMASPSPPPPPPSPKILNSQPQTQPLPPQPSLKFLNAQVLASTPSSKLLNPHAQPFTPLSPFESLRRTILPPHESIEQQQECQYTFAPVMTGRFVFQPTYYCQPRPFWSPHQAEVEYYNAFQQPLEGNIVTYYGEKEVAVKENVGEYGKKMDQRLKRFIPPRVRLQGKSNVVANGNRIWAPKKSDESTTLMIKNIPNQLQRHDLLRILDDHCREENTKEKLHPEPCRSEYDFVYLPMDFGYRANLGYAFVNFTTVAGATRFSKAFHKFVWDAQVPGSKKICQVSRAIIQGKNALIYHFELSKFRCHTDDYLPVTLSPPRDGWKNTIPTIVGKRIDTGLAVAIQRRKCILMRNKRLLR</sequence>
<gene>
    <name evidence="1" type="ORF">OWV82_023960</name>
</gene>
<proteinExistence type="predicted"/>